<dbReference type="GO" id="GO:0071111">
    <property type="term" value="F:cyclic-guanylate-specific phosphodiesterase activity"/>
    <property type="evidence" value="ECO:0007669"/>
    <property type="project" value="InterPro"/>
</dbReference>
<evidence type="ECO:0000259" key="1">
    <source>
        <dbReference type="PROSITE" id="PS50883"/>
    </source>
</evidence>
<dbReference type="Gene3D" id="3.30.450.40">
    <property type="match status" value="1"/>
</dbReference>
<evidence type="ECO:0000313" key="3">
    <source>
        <dbReference type="Proteomes" id="UP000243084"/>
    </source>
</evidence>
<dbReference type="InterPro" id="IPR029016">
    <property type="entry name" value="GAF-like_dom_sf"/>
</dbReference>
<dbReference type="InterPro" id="IPR035919">
    <property type="entry name" value="EAL_sf"/>
</dbReference>
<dbReference type="OrthoDB" id="6168558at2"/>
<proteinExistence type="predicted"/>
<dbReference type="PANTHER" id="PTHR33121">
    <property type="entry name" value="CYCLIC DI-GMP PHOSPHODIESTERASE PDEF"/>
    <property type="match status" value="1"/>
</dbReference>
<keyword evidence="3" id="KW-1185">Reference proteome</keyword>
<dbReference type="InterPro" id="IPR003018">
    <property type="entry name" value="GAF"/>
</dbReference>
<evidence type="ECO:0000313" key="2">
    <source>
        <dbReference type="EMBL" id="SFP45049.1"/>
    </source>
</evidence>
<dbReference type="SMART" id="SM00065">
    <property type="entry name" value="GAF"/>
    <property type="match status" value="1"/>
</dbReference>
<dbReference type="SUPFAM" id="SSF141868">
    <property type="entry name" value="EAL domain-like"/>
    <property type="match status" value="1"/>
</dbReference>
<dbReference type="InterPro" id="IPR001633">
    <property type="entry name" value="EAL_dom"/>
</dbReference>
<reference evidence="3" key="1">
    <citation type="submission" date="2016-10" db="EMBL/GenBank/DDBJ databases">
        <authorList>
            <person name="Varghese N."/>
            <person name="Submissions S."/>
        </authorList>
    </citation>
    <scope>NUCLEOTIDE SEQUENCE [LARGE SCALE GENOMIC DNA]</scope>
    <source>
        <strain evidence="3">JCM 18195</strain>
    </source>
</reference>
<name>A0A1I5QFH2_9GAMM</name>
<accession>A0A1I5QFH2</accession>
<dbReference type="Pfam" id="PF00563">
    <property type="entry name" value="EAL"/>
    <property type="match status" value="1"/>
</dbReference>
<gene>
    <name evidence="2" type="ORF">SAMN05216229_102343</name>
</gene>
<dbReference type="PANTHER" id="PTHR33121:SF76">
    <property type="entry name" value="SIGNALING PROTEIN"/>
    <property type="match status" value="1"/>
</dbReference>
<dbReference type="PROSITE" id="PS50883">
    <property type="entry name" value="EAL"/>
    <property type="match status" value="1"/>
</dbReference>
<dbReference type="Proteomes" id="UP000243084">
    <property type="component" value="Unassembled WGS sequence"/>
</dbReference>
<dbReference type="SUPFAM" id="SSF55781">
    <property type="entry name" value="GAF domain-like"/>
    <property type="match status" value="1"/>
</dbReference>
<organism evidence="2 3">
    <name type="scientific">Geopseudomonas sagittaria</name>
    <dbReference type="NCBI Taxonomy" id="1135990"/>
    <lineage>
        <taxon>Bacteria</taxon>
        <taxon>Pseudomonadati</taxon>
        <taxon>Pseudomonadota</taxon>
        <taxon>Gammaproteobacteria</taxon>
        <taxon>Pseudomonadales</taxon>
        <taxon>Pseudomonadaceae</taxon>
        <taxon>Geopseudomonas</taxon>
    </lineage>
</organism>
<dbReference type="CDD" id="cd01948">
    <property type="entry name" value="EAL"/>
    <property type="match status" value="1"/>
</dbReference>
<dbReference type="Gene3D" id="3.20.20.450">
    <property type="entry name" value="EAL domain"/>
    <property type="match status" value="1"/>
</dbReference>
<dbReference type="InterPro" id="IPR050706">
    <property type="entry name" value="Cyclic-di-GMP_PDE-like"/>
</dbReference>
<dbReference type="AlphaFoldDB" id="A0A1I5QFH2"/>
<dbReference type="Pfam" id="PF01590">
    <property type="entry name" value="GAF"/>
    <property type="match status" value="1"/>
</dbReference>
<protein>
    <submittedName>
        <fullName evidence="2">EAL domain, c-di-GMP-specific phosphodiesterase class I (Or its enzymatically inactive variant)</fullName>
    </submittedName>
</protein>
<dbReference type="SMART" id="SM00052">
    <property type="entry name" value="EAL"/>
    <property type="match status" value="1"/>
</dbReference>
<feature type="domain" description="EAL" evidence="1">
    <location>
        <begin position="159"/>
        <end position="405"/>
    </location>
</feature>
<dbReference type="EMBL" id="FOXM01000002">
    <property type="protein sequence ID" value="SFP45049.1"/>
    <property type="molecule type" value="Genomic_DNA"/>
</dbReference>
<sequence length="415" mass="45637">MDSSFSHDPASDQVLDEMLHDALHAIRKHFGMEVAFISQFELGRRVFRYVDSEVSFSPLHVGGSDSLEDSYCQRVLDGRLPELLHNAQANAEALTLQATRMLPVGAHLSVPIRLAGGETFGTFCCFQRQPDLSLDERDINFMRSYADFVGMVLSRRLVGGALLHTLRARILSVIDGECYSIVYQPIVHVVEHRLVGHEALTRFTAEPARPPDQWFAEAAEVGLQEQLELTVIRKALLNLHRLPGDTYLSLNISPETILKGAVPAVLAGYPLERIVLEITEHASIEDYSLIATELAPLRAKGLRLAVDDAGAGFASFRHIIKLHPDVIKLDISLVRAIDKDLCVRALAAAIIRFAEETNSKVVAEGVETAEELAVLRTLKVSKAQGYLLGRPVPYESLALSGYPPGQPGSLGRSHD</sequence>
<dbReference type="RefSeq" id="WP_092428526.1">
    <property type="nucleotide sequence ID" value="NZ_FOXM01000002.1"/>
</dbReference>